<feature type="transmembrane region" description="Helical" evidence="1">
    <location>
        <begin position="64"/>
        <end position="86"/>
    </location>
</feature>
<proteinExistence type="predicted"/>
<dbReference type="RefSeq" id="WP_142443757.1">
    <property type="nucleotide sequence ID" value="NZ_SESI01000002.1"/>
</dbReference>
<evidence type="ECO:0000256" key="1">
    <source>
        <dbReference type="SAM" id="Phobius"/>
    </source>
</evidence>
<organism evidence="2 3">
    <name type="scientific">Halonotius roseus</name>
    <dbReference type="NCBI Taxonomy" id="2511997"/>
    <lineage>
        <taxon>Archaea</taxon>
        <taxon>Methanobacteriati</taxon>
        <taxon>Methanobacteriota</taxon>
        <taxon>Stenosarchaea group</taxon>
        <taxon>Halobacteria</taxon>
        <taxon>Halobacteriales</taxon>
        <taxon>Haloferacaceae</taxon>
        <taxon>Halonotius</taxon>
    </lineage>
</organism>
<protein>
    <submittedName>
        <fullName evidence="2">Uncharacterized protein</fullName>
    </submittedName>
</protein>
<feature type="transmembrane region" description="Helical" evidence="1">
    <location>
        <begin position="34"/>
        <end position="57"/>
    </location>
</feature>
<gene>
    <name evidence="2" type="ORF">EWF95_09195</name>
</gene>
<dbReference type="OrthoDB" id="351325at2157"/>
<dbReference type="AlphaFoldDB" id="A0A544QP48"/>
<keyword evidence="1" id="KW-0472">Membrane</keyword>
<keyword evidence="1" id="KW-1133">Transmembrane helix</keyword>
<keyword evidence="3" id="KW-1185">Reference proteome</keyword>
<accession>A0A544QP48</accession>
<evidence type="ECO:0000313" key="2">
    <source>
        <dbReference type="EMBL" id="TQQ80645.1"/>
    </source>
</evidence>
<evidence type="ECO:0000313" key="3">
    <source>
        <dbReference type="Proteomes" id="UP000315385"/>
    </source>
</evidence>
<dbReference type="Proteomes" id="UP000315385">
    <property type="component" value="Unassembled WGS sequence"/>
</dbReference>
<comment type="caution">
    <text evidence="2">The sequence shown here is derived from an EMBL/GenBank/DDBJ whole genome shotgun (WGS) entry which is preliminary data.</text>
</comment>
<sequence length="97" mass="10588">MKYPKVLSVCFCSRIFEGHRMPSETTVLLRSIRRWLLAATFLLGVTLSTIARAGYVISGYNEELLFNLATVVGMTIAVGAAFSWLVGTPSENGDEAT</sequence>
<name>A0A544QP48_9EURY</name>
<reference evidence="2 3" key="1">
    <citation type="submission" date="2019-02" db="EMBL/GenBank/DDBJ databases">
        <title>Halonotius sp. a new haloqrchaeon isolated from saline water.</title>
        <authorList>
            <person name="Duran-Viseras A."/>
            <person name="Sanchez-Porro C."/>
            <person name="Ventosa A."/>
        </authorList>
    </citation>
    <scope>NUCLEOTIDE SEQUENCE [LARGE SCALE GENOMIC DNA]</scope>
    <source>
        <strain evidence="2 3">F9-27</strain>
    </source>
</reference>
<keyword evidence="1" id="KW-0812">Transmembrane</keyword>
<dbReference type="EMBL" id="SESI01000002">
    <property type="protein sequence ID" value="TQQ80645.1"/>
    <property type="molecule type" value="Genomic_DNA"/>
</dbReference>